<feature type="transmembrane region" description="Helical" evidence="1">
    <location>
        <begin position="61"/>
        <end position="81"/>
    </location>
</feature>
<feature type="transmembrane region" description="Helical" evidence="1">
    <location>
        <begin position="34"/>
        <end position="54"/>
    </location>
</feature>
<name>A0ABX7RDX7_9GAMM</name>
<keyword evidence="1" id="KW-0472">Membrane</keyword>
<dbReference type="RefSeq" id="WP_200606167.1">
    <property type="nucleotide sequence ID" value="NZ_CP071517.1"/>
</dbReference>
<dbReference type="EMBL" id="CP071517">
    <property type="protein sequence ID" value="QSX76357.1"/>
    <property type="molecule type" value="Genomic_DNA"/>
</dbReference>
<keyword evidence="1" id="KW-0812">Transmembrane</keyword>
<keyword evidence="1" id="KW-1133">Transmembrane helix</keyword>
<gene>
    <name evidence="2" type="ORF">HIV01_007745</name>
</gene>
<evidence type="ECO:0000313" key="2">
    <source>
        <dbReference type="EMBL" id="QSX76357.1"/>
    </source>
</evidence>
<sequence length="117" mass="12495">MERNAGWLAGRVLVASVFIAMGSYRLLAWAGGEAIGSAAVIASTAELLLGLAMAAGWQLRWTATLAAVAMLVDALVSHPFWSFEGAQRGAQLLHFMKNVSIIGGLLLLAFANRHRHH</sequence>
<accession>A0ABX7RDX7</accession>
<feature type="transmembrane region" description="Helical" evidence="1">
    <location>
        <begin position="7"/>
        <end position="28"/>
    </location>
</feature>
<evidence type="ECO:0000256" key="1">
    <source>
        <dbReference type="SAM" id="Phobius"/>
    </source>
</evidence>
<evidence type="ECO:0000313" key="3">
    <source>
        <dbReference type="Proteomes" id="UP000663400"/>
    </source>
</evidence>
<feature type="transmembrane region" description="Helical" evidence="1">
    <location>
        <begin position="93"/>
        <end position="111"/>
    </location>
</feature>
<protein>
    <submittedName>
        <fullName evidence="2">DoxX family protein</fullName>
    </submittedName>
</protein>
<reference evidence="2 3" key="1">
    <citation type="submission" date="2021-02" db="EMBL/GenBank/DDBJ databases">
        <title>Lysobacter arenosi sp. nov., isolated from soil of gangwondo yeongwol, south Korea.</title>
        <authorList>
            <person name="Kim K.R."/>
            <person name="Kim K.H."/>
            <person name="Jeon C.O."/>
        </authorList>
    </citation>
    <scope>NUCLEOTIDE SEQUENCE [LARGE SCALE GENOMIC DNA]</scope>
    <source>
        <strain evidence="2 3">R7</strain>
    </source>
</reference>
<dbReference type="Proteomes" id="UP000663400">
    <property type="component" value="Chromosome"/>
</dbReference>
<keyword evidence="3" id="KW-1185">Reference proteome</keyword>
<proteinExistence type="predicted"/>
<organism evidence="2 3">
    <name type="scientific">Lysobacter arenosi</name>
    <dbReference type="NCBI Taxonomy" id="2795387"/>
    <lineage>
        <taxon>Bacteria</taxon>
        <taxon>Pseudomonadati</taxon>
        <taxon>Pseudomonadota</taxon>
        <taxon>Gammaproteobacteria</taxon>
        <taxon>Lysobacterales</taxon>
        <taxon>Lysobacteraceae</taxon>
        <taxon>Lysobacter</taxon>
    </lineage>
</organism>